<dbReference type="RefSeq" id="WP_024923543.1">
    <property type="nucleotide sequence ID" value="NZ_MDEO01000030.1"/>
</dbReference>
<protein>
    <submittedName>
        <fullName evidence="7">Dipeptide/oligopeptide/nickel ABC transporter ATP-binding protein</fullName>
    </submittedName>
</protein>
<evidence type="ECO:0000313" key="7">
    <source>
        <dbReference type="EMBL" id="OCX19863.1"/>
    </source>
</evidence>
<keyword evidence="8" id="KW-1185">Reference proteome</keyword>
<dbReference type="InterPro" id="IPR003593">
    <property type="entry name" value="AAA+_ATPase"/>
</dbReference>
<comment type="similarity">
    <text evidence="2">Belongs to the ABC transporter superfamily.</text>
</comment>
<feature type="domain" description="ABC transporter" evidence="6">
    <location>
        <begin position="20"/>
        <end position="262"/>
    </location>
</feature>
<evidence type="ECO:0000313" key="8">
    <source>
        <dbReference type="Proteomes" id="UP000094412"/>
    </source>
</evidence>
<dbReference type="InterPro" id="IPR003439">
    <property type="entry name" value="ABC_transporter-like_ATP-bd"/>
</dbReference>
<dbReference type="InterPro" id="IPR017871">
    <property type="entry name" value="ABC_transporter-like_CS"/>
</dbReference>
<dbReference type="GO" id="GO:0055085">
    <property type="term" value="P:transmembrane transport"/>
    <property type="evidence" value="ECO:0007669"/>
    <property type="project" value="UniProtKB-ARBA"/>
</dbReference>
<gene>
    <name evidence="7" type="ORF">QV13_09635</name>
</gene>
<dbReference type="PANTHER" id="PTHR43776:SF8">
    <property type="entry name" value="ABC TRANSPORTER, ATP-BINDING PROTEIN"/>
    <property type="match status" value="1"/>
</dbReference>
<organism evidence="7 8">
    <name type="scientific">Mesorhizobium hungaricum</name>
    <dbReference type="NCBI Taxonomy" id="1566387"/>
    <lineage>
        <taxon>Bacteria</taxon>
        <taxon>Pseudomonadati</taxon>
        <taxon>Pseudomonadota</taxon>
        <taxon>Alphaproteobacteria</taxon>
        <taxon>Hyphomicrobiales</taxon>
        <taxon>Phyllobacteriaceae</taxon>
        <taxon>Mesorhizobium</taxon>
    </lineage>
</organism>
<dbReference type="GO" id="GO:0005524">
    <property type="term" value="F:ATP binding"/>
    <property type="evidence" value="ECO:0007669"/>
    <property type="project" value="UniProtKB-KW"/>
</dbReference>
<keyword evidence="3" id="KW-0813">Transport</keyword>
<dbReference type="GO" id="GO:0015833">
    <property type="term" value="P:peptide transport"/>
    <property type="evidence" value="ECO:0007669"/>
    <property type="project" value="InterPro"/>
</dbReference>
<sequence length="313" mass="34052">MNAQPTVDVEGAEALTEPVVRLDGVTRHFGAVQALRGISLSLKAGKALALVGESGCGKTTCARIIARMDEPTAGTMHFRGRDVTHPGDKAGEAAYRRAVQMVFQDPFASLNPVFSIQHHLARPLKLHGHAKGKADEVLRVAELLASVGLDPMLTARKFPHELSGGQRQRVNIARALAVRPGVLVADEPTSMLDVSIRLGILELLSRIKRERRLALLYITHDIATAAHVAEEVIVMFAGQMVEWGGTETVIRDARHPYTKLLLSAVPDPDRPFVPGDSARFLGHAEEVRRISRPASDKIEQIGPNHFIRVPDAS</sequence>
<evidence type="ECO:0000256" key="4">
    <source>
        <dbReference type="ARBA" id="ARBA00022741"/>
    </source>
</evidence>
<dbReference type="Pfam" id="PF08352">
    <property type="entry name" value="oligo_HPY"/>
    <property type="match status" value="1"/>
</dbReference>
<evidence type="ECO:0000259" key="6">
    <source>
        <dbReference type="PROSITE" id="PS50893"/>
    </source>
</evidence>
<evidence type="ECO:0000256" key="3">
    <source>
        <dbReference type="ARBA" id="ARBA00022448"/>
    </source>
</evidence>
<keyword evidence="5 7" id="KW-0067">ATP-binding</keyword>
<dbReference type="STRING" id="1566387.QV13_09635"/>
<evidence type="ECO:0000256" key="2">
    <source>
        <dbReference type="ARBA" id="ARBA00005417"/>
    </source>
</evidence>
<name>A0A1C2DYZ6_9HYPH</name>
<accession>A0A1C2DYZ6</accession>
<dbReference type="EMBL" id="MDEO01000030">
    <property type="protein sequence ID" value="OCX19863.1"/>
    <property type="molecule type" value="Genomic_DNA"/>
</dbReference>
<dbReference type="InterPro" id="IPR050319">
    <property type="entry name" value="ABC_transp_ATP-bind"/>
</dbReference>
<dbReference type="Pfam" id="PF00005">
    <property type="entry name" value="ABC_tran"/>
    <property type="match status" value="1"/>
</dbReference>
<dbReference type="SUPFAM" id="SSF52540">
    <property type="entry name" value="P-loop containing nucleoside triphosphate hydrolases"/>
    <property type="match status" value="1"/>
</dbReference>
<dbReference type="PROSITE" id="PS50893">
    <property type="entry name" value="ABC_TRANSPORTER_2"/>
    <property type="match status" value="1"/>
</dbReference>
<dbReference type="CDD" id="cd03257">
    <property type="entry name" value="ABC_NikE_OppD_transporters"/>
    <property type="match status" value="1"/>
</dbReference>
<evidence type="ECO:0000256" key="1">
    <source>
        <dbReference type="ARBA" id="ARBA00004417"/>
    </source>
</evidence>
<evidence type="ECO:0000256" key="5">
    <source>
        <dbReference type="ARBA" id="ARBA00022840"/>
    </source>
</evidence>
<dbReference type="OrthoDB" id="9784450at2"/>
<comment type="caution">
    <text evidence="7">The sequence shown here is derived from an EMBL/GenBank/DDBJ whole genome shotgun (WGS) entry which is preliminary data.</text>
</comment>
<keyword evidence="4" id="KW-0547">Nucleotide-binding</keyword>
<dbReference type="InterPro" id="IPR027417">
    <property type="entry name" value="P-loop_NTPase"/>
</dbReference>
<dbReference type="GO" id="GO:0005886">
    <property type="term" value="C:plasma membrane"/>
    <property type="evidence" value="ECO:0007669"/>
    <property type="project" value="UniProtKB-SubCell"/>
</dbReference>
<dbReference type="Gene3D" id="3.40.50.300">
    <property type="entry name" value="P-loop containing nucleotide triphosphate hydrolases"/>
    <property type="match status" value="1"/>
</dbReference>
<dbReference type="InterPro" id="IPR013563">
    <property type="entry name" value="Oligopep_ABC_C"/>
</dbReference>
<comment type="subcellular location">
    <subcellularLocation>
        <location evidence="1">Cell inner membrane</location>
        <topology evidence="1">Peripheral membrane protein</topology>
    </subcellularLocation>
</comment>
<dbReference type="PANTHER" id="PTHR43776">
    <property type="entry name" value="TRANSPORT ATP-BINDING PROTEIN"/>
    <property type="match status" value="1"/>
</dbReference>
<dbReference type="PROSITE" id="PS00211">
    <property type="entry name" value="ABC_TRANSPORTER_1"/>
    <property type="match status" value="1"/>
</dbReference>
<dbReference type="GO" id="GO:0016887">
    <property type="term" value="F:ATP hydrolysis activity"/>
    <property type="evidence" value="ECO:0007669"/>
    <property type="project" value="InterPro"/>
</dbReference>
<reference evidence="7 8" key="1">
    <citation type="submission" date="2016-08" db="EMBL/GenBank/DDBJ databases">
        <title>Whole genome sequence of Mesorhizobium sp. strain UASWS1009 isolated from industrial sewage.</title>
        <authorList>
            <person name="Crovadore J."/>
            <person name="Calmin G."/>
            <person name="Chablais R."/>
            <person name="Cochard B."/>
            <person name="Lefort F."/>
        </authorList>
    </citation>
    <scope>NUCLEOTIDE SEQUENCE [LARGE SCALE GENOMIC DNA]</scope>
    <source>
        <strain evidence="7 8">UASWS1009</strain>
    </source>
</reference>
<dbReference type="SMART" id="SM00382">
    <property type="entry name" value="AAA"/>
    <property type="match status" value="1"/>
</dbReference>
<dbReference type="Proteomes" id="UP000094412">
    <property type="component" value="Unassembled WGS sequence"/>
</dbReference>
<dbReference type="AlphaFoldDB" id="A0A1C2DYZ6"/>
<proteinExistence type="inferred from homology"/>